<gene>
    <name evidence="2" type="ORF">SO694_00026214</name>
</gene>
<dbReference type="EMBL" id="JBBJCI010000227">
    <property type="protein sequence ID" value="KAK7238926.1"/>
    <property type="molecule type" value="Genomic_DNA"/>
</dbReference>
<proteinExistence type="predicted"/>
<evidence type="ECO:0000313" key="3">
    <source>
        <dbReference type="Proteomes" id="UP001363151"/>
    </source>
</evidence>
<protein>
    <submittedName>
        <fullName evidence="2">Uncharacterized protein</fullName>
    </submittedName>
</protein>
<evidence type="ECO:0000256" key="1">
    <source>
        <dbReference type="SAM" id="SignalP"/>
    </source>
</evidence>
<evidence type="ECO:0000313" key="2">
    <source>
        <dbReference type="EMBL" id="KAK7238926.1"/>
    </source>
</evidence>
<sequence length="384" mass="41983">MRAWALCALLCVGRGAEDAETVAFRLATRKTRCLAFDEGVDCQDLGACVNGTARRRAFVSVFDAHVKLPLTSRKGPGLLEHEAKVARVARRNGADRVVVLPVPERQRVPVANATIAALEDLGIEIRYSEHVVPPKLSAGIKVESGGCCGAREFLKLEPMGYGEYDAMIVMDLDYDPEDTADFGPLFDCVAEGRVLTTRGPEVPVNGAFLAVPPSELLRRRLHAALETARVDARTGWNGEGWGPNNNPRRFQARMQGFFHWFFYRSRASDAAADAQARWRPAQVDPCVWNLQKGFADLCMRELCYGHARAFSHLQHPHERCACVDDDSWTAAAVAGAVGGGTCKHVAKAPDRRCARVDAAGRSASLACPSACDARCTARREHHTM</sequence>
<feature type="signal peptide" evidence="1">
    <location>
        <begin position="1"/>
        <end position="19"/>
    </location>
</feature>
<keyword evidence="1" id="KW-0732">Signal</keyword>
<dbReference type="Proteomes" id="UP001363151">
    <property type="component" value="Unassembled WGS sequence"/>
</dbReference>
<organism evidence="2 3">
    <name type="scientific">Aureococcus anophagefferens</name>
    <name type="common">Harmful bloom alga</name>
    <dbReference type="NCBI Taxonomy" id="44056"/>
    <lineage>
        <taxon>Eukaryota</taxon>
        <taxon>Sar</taxon>
        <taxon>Stramenopiles</taxon>
        <taxon>Ochrophyta</taxon>
        <taxon>Pelagophyceae</taxon>
        <taxon>Pelagomonadales</taxon>
        <taxon>Pelagomonadaceae</taxon>
        <taxon>Aureococcus</taxon>
    </lineage>
</organism>
<keyword evidence="3" id="KW-1185">Reference proteome</keyword>
<feature type="chain" id="PRO_5045753627" evidence="1">
    <location>
        <begin position="20"/>
        <end position="384"/>
    </location>
</feature>
<name>A0ABR1FUQ0_AURAN</name>
<accession>A0ABR1FUQ0</accession>
<comment type="caution">
    <text evidence="2">The sequence shown here is derived from an EMBL/GenBank/DDBJ whole genome shotgun (WGS) entry which is preliminary data.</text>
</comment>
<reference evidence="2 3" key="1">
    <citation type="submission" date="2024-03" db="EMBL/GenBank/DDBJ databases">
        <title>Aureococcus anophagefferens CCMP1851 and Kratosvirus quantuckense: Draft genome of a second virus-susceptible host strain in the model system.</title>
        <authorList>
            <person name="Chase E."/>
            <person name="Truchon A.R."/>
            <person name="Schepens W."/>
            <person name="Wilhelm S.W."/>
        </authorList>
    </citation>
    <scope>NUCLEOTIDE SEQUENCE [LARGE SCALE GENOMIC DNA]</scope>
    <source>
        <strain evidence="2 3">CCMP1851</strain>
    </source>
</reference>